<accession>Q5YVU3</accession>
<proteinExistence type="predicted"/>
<keyword evidence="1" id="KW-0732">Signal</keyword>
<feature type="chain" id="PRO_5038893558" description="MspA" evidence="1">
    <location>
        <begin position="21"/>
        <end position="237"/>
    </location>
</feature>
<dbReference type="AlphaFoldDB" id="Q5YVU3"/>
<dbReference type="Pfam" id="PF09203">
    <property type="entry name" value="MspA"/>
    <property type="match status" value="1"/>
</dbReference>
<dbReference type="Proteomes" id="UP000006820">
    <property type="component" value="Chromosome"/>
</dbReference>
<gene>
    <name evidence="2" type="ordered locus">NFA_28510</name>
</gene>
<keyword evidence="3" id="KW-1185">Reference proteome</keyword>
<evidence type="ECO:0000313" key="2">
    <source>
        <dbReference type="EMBL" id="BAD57698.1"/>
    </source>
</evidence>
<organism evidence="2 3">
    <name type="scientific">Nocardia farcinica (strain IFM 10152)</name>
    <dbReference type="NCBI Taxonomy" id="247156"/>
    <lineage>
        <taxon>Bacteria</taxon>
        <taxon>Bacillati</taxon>
        <taxon>Actinomycetota</taxon>
        <taxon>Actinomycetes</taxon>
        <taxon>Mycobacteriales</taxon>
        <taxon>Nocardiaceae</taxon>
        <taxon>Nocardia</taxon>
    </lineage>
</organism>
<reference evidence="2 3" key="1">
    <citation type="journal article" date="2004" name="Proc. Natl. Acad. Sci. U.S.A.">
        <title>The complete genomic sequence of Nocardia farcinica IFM 10152.</title>
        <authorList>
            <person name="Ishikawa J."/>
            <person name="Yamashita A."/>
            <person name="Mikami Y."/>
            <person name="Hoshino Y."/>
            <person name="Kurita H."/>
            <person name="Hotta K."/>
            <person name="Shiba T."/>
            <person name="Hattori M."/>
        </authorList>
    </citation>
    <scope>NUCLEOTIDE SEQUENCE [LARGE SCALE GENOMIC DNA]</scope>
    <source>
        <strain evidence="2 3">IFM 10152</strain>
    </source>
</reference>
<name>Q5YVU3_NOCFA</name>
<feature type="signal peptide" evidence="1">
    <location>
        <begin position="1"/>
        <end position="20"/>
    </location>
</feature>
<evidence type="ECO:0008006" key="4">
    <source>
        <dbReference type="Google" id="ProtNLM"/>
    </source>
</evidence>
<dbReference type="STRING" id="247156.NFA_28510"/>
<dbReference type="HOGENOM" id="CLU_1169702_0_0_11"/>
<dbReference type="InterPro" id="IPR015286">
    <property type="entry name" value="Porin_fam_mycobact-type"/>
</dbReference>
<dbReference type="eggNOG" id="ENOG5031RWE">
    <property type="taxonomic scope" value="Bacteria"/>
</dbReference>
<dbReference type="EMBL" id="AP006618">
    <property type="protein sequence ID" value="BAD57698.1"/>
    <property type="molecule type" value="Genomic_DNA"/>
</dbReference>
<evidence type="ECO:0000313" key="3">
    <source>
        <dbReference type="Proteomes" id="UP000006820"/>
    </source>
</evidence>
<evidence type="ECO:0000256" key="1">
    <source>
        <dbReference type="SAM" id="SignalP"/>
    </source>
</evidence>
<dbReference type="KEGG" id="nfa:NFA_28510"/>
<sequence>MMKRTHVSIMAAIGAVTVTAIGSAAPAAGTAPGEVAAGAARMVAAVDFAQVVPAGDTAFGVPFVHAVKVSGDFSVALDGVSALRGGEVAAGYLVGCAVDVSDGISVAIAPEVGMSASISPSIGADFGVDLGLSVDAPPEVGIGFGVGVGLEPSIGVEGAVAGELSLSLAPGTVTAVPIGVAELDEESTFPFTFAHANTPLHVNGCLSPASAMPFITVRADTPGSTLQTTGYGDPFTF</sequence>
<protein>
    <recommendedName>
        <fullName evidence="4">MspA</fullName>
    </recommendedName>
</protein>